<dbReference type="Proteomes" id="UP000693946">
    <property type="component" value="Unassembled WGS sequence"/>
</dbReference>
<reference evidence="2 3" key="1">
    <citation type="journal article" date="2021" name="Sci. Rep.">
        <title>Chromosome anchoring in Senegalese sole (Solea senegalensis) reveals sex-associated markers and genome rearrangements in flatfish.</title>
        <authorList>
            <person name="Guerrero-Cozar I."/>
            <person name="Gomez-Garrido J."/>
            <person name="Berbel C."/>
            <person name="Martinez-Blanch J.F."/>
            <person name="Alioto T."/>
            <person name="Claros M.G."/>
            <person name="Gagnaire P.A."/>
            <person name="Manchado M."/>
        </authorList>
    </citation>
    <scope>NUCLEOTIDE SEQUENCE [LARGE SCALE GENOMIC DNA]</scope>
    <source>
        <strain evidence="2">Sse05_10M</strain>
    </source>
</reference>
<feature type="compositionally biased region" description="Low complexity" evidence="1">
    <location>
        <begin position="51"/>
        <end position="60"/>
    </location>
</feature>
<feature type="compositionally biased region" description="Basic and acidic residues" evidence="1">
    <location>
        <begin position="108"/>
        <end position="120"/>
    </location>
</feature>
<feature type="region of interest" description="Disordered" evidence="1">
    <location>
        <begin position="1"/>
        <end position="22"/>
    </location>
</feature>
<comment type="caution">
    <text evidence="2">The sequence shown here is derived from an EMBL/GenBank/DDBJ whole genome shotgun (WGS) entry which is preliminary data.</text>
</comment>
<dbReference type="EMBL" id="JAGKHQ010001062">
    <property type="protein sequence ID" value="KAG7461447.1"/>
    <property type="molecule type" value="Genomic_DNA"/>
</dbReference>
<evidence type="ECO:0000313" key="2">
    <source>
        <dbReference type="EMBL" id="KAG7461447.1"/>
    </source>
</evidence>
<dbReference type="AlphaFoldDB" id="A0AAV6PGL2"/>
<sequence length="161" mass="17754">MSDRRKHDTHDPLLPPRPRPHVDMHLCPTDTQPLCLQVQGFCCPLQQRPGSSSSTTTTTTRAAPLSRGGADARLIVLRRGSVESRAQAESRIRSGTTHTGAGLNQRAEPPRTPDNNDRRAGQRQPGAAKVPELHLYLPSTLCEDTDHDSEAEETRYESQSQ</sequence>
<feature type="compositionally biased region" description="Basic and acidic residues" evidence="1">
    <location>
        <begin position="152"/>
        <end position="161"/>
    </location>
</feature>
<feature type="compositionally biased region" description="Basic and acidic residues" evidence="1">
    <location>
        <begin position="1"/>
        <end position="11"/>
    </location>
</feature>
<keyword evidence="3" id="KW-1185">Reference proteome</keyword>
<evidence type="ECO:0000313" key="3">
    <source>
        <dbReference type="Proteomes" id="UP000693946"/>
    </source>
</evidence>
<accession>A0AAV6PGL2</accession>
<evidence type="ECO:0000256" key="1">
    <source>
        <dbReference type="SAM" id="MobiDB-lite"/>
    </source>
</evidence>
<proteinExistence type="predicted"/>
<gene>
    <name evidence="2" type="ORF">JOB18_001993</name>
</gene>
<protein>
    <submittedName>
        <fullName evidence="2">Uncharacterized protein</fullName>
    </submittedName>
</protein>
<name>A0AAV6PGL2_SOLSE</name>
<feature type="compositionally biased region" description="Basic and acidic residues" evidence="1">
    <location>
        <begin position="80"/>
        <end position="92"/>
    </location>
</feature>
<feature type="region of interest" description="Disordered" evidence="1">
    <location>
        <begin position="47"/>
        <end position="161"/>
    </location>
</feature>
<organism evidence="2 3">
    <name type="scientific">Solea senegalensis</name>
    <name type="common">Senegalese sole</name>
    <dbReference type="NCBI Taxonomy" id="28829"/>
    <lineage>
        <taxon>Eukaryota</taxon>
        <taxon>Metazoa</taxon>
        <taxon>Chordata</taxon>
        <taxon>Craniata</taxon>
        <taxon>Vertebrata</taxon>
        <taxon>Euteleostomi</taxon>
        <taxon>Actinopterygii</taxon>
        <taxon>Neopterygii</taxon>
        <taxon>Teleostei</taxon>
        <taxon>Neoteleostei</taxon>
        <taxon>Acanthomorphata</taxon>
        <taxon>Carangaria</taxon>
        <taxon>Pleuronectiformes</taxon>
        <taxon>Pleuronectoidei</taxon>
        <taxon>Soleidae</taxon>
        <taxon>Solea</taxon>
    </lineage>
</organism>